<dbReference type="AlphaFoldDB" id="C6I0I1"/>
<reference evidence="4 5" key="1">
    <citation type="journal article" date="2009" name="Appl. Environ. Microbiol.">
        <title>Community genomic and proteomic analyses of chemoautotrophic iron-oxidizing "Leptospirillum rubarum" (Group II) and "Leptospirillum ferrodiazotrophum" (Group III) bacteria in acid mine drainage biofilms.</title>
        <authorList>
            <person name="Goltsman D.S."/>
            <person name="Denef V.J."/>
            <person name="Singer S.W."/>
            <person name="VerBerkmoes N.C."/>
            <person name="Lefsrud M."/>
            <person name="Mueller R.S."/>
            <person name="Dick G.J."/>
            <person name="Sun C.L."/>
            <person name="Wheeler K.E."/>
            <person name="Zemla A."/>
            <person name="Baker B.J."/>
            <person name="Hauser L."/>
            <person name="Land M."/>
            <person name="Shah M.B."/>
            <person name="Thelen M.P."/>
            <person name="Hettich R.L."/>
            <person name="Banfield J.F."/>
        </authorList>
    </citation>
    <scope>NUCLEOTIDE SEQUENCE [LARGE SCALE GENOMIC DNA]</scope>
</reference>
<dbReference type="InterPro" id="IPR005632">
    <property type="entry name" value="Chaperone_Skp"/>
</dbReference>
<name>C6I0I1_9BACT</name>
<feature type="signal peptide" evidence="3">
    <location>
        <begin position="1"/>
        <end position="29"/>
    </location>
</feature>
<dbReference type="PANTHER" id="PTHR35089">
    <property type="entry name" value="CHAPERONE PROTEIN SKP"/>
    <property type="match status" value="1"/>
</dbReference>
<gene>
    <name evidence="4" type="ORF">UBAL3_95680073</name>
</gene>
<evidence type="ECO:0000313" key="5">
    <source>
        <dbReference type="Proteomes" id="UP000009374"/>
    </source>
</evidence>
<sequence>MTRFKLSGTASALLLAASLVALGTSPALAKERIAVVDIQQVFQKTDLGKSIQAHLKRFADRRVTKMQAEQKALQDEQGQIRQQVGVISKDALRAKELEFQKKVQDFQKRQQKVQTEIASESFVQFRKFLNAVTAASDSLGKKFDFSMVISQHPLRVPLGPYPPPFQSPRYLYIKTDADITQSVIKYVNEHGGQ</sequence>
<dbReference type="GO" id="GO:0050821">
    <property type="term" value="P:protein stabilization"/>
    <property type="evidence" value="ECO:0007669"/>
    <property type="project" value="TreeGrafter"/>
</dbReference>
<comment type="similarity">
    <text evidence="1">Belongs to the Skp family.</text>
</comment>
<dbReference type="Gene3D" id="3.30.910.20">
    <property type="entry name" value="Skp domain"/>
    <property type="match status" value="1"/>
</dbReference>
<evidence type="ECO:0000313" key="4">
    <source>
        <dbReference type="EMBL" id="EES51636.1"/>
    </source>
</evidence>
<accession>C6I0I1</accession>
<organism evidence="4 5">
    <name type="scientific">Leptospirillum ferrodiazotrophum</name>
    <dbReference type="NCBI Taxonomy" id="412449"/>
    <lineage>
        <taxon>Bacteria</taxon>
        <taxon>Pseudomonadati</taxon>
        <taxon>Nitrospirota</taxon>
        <taxon>Nitrospiria</taxon>
        <taxon>Nitrospirales</taxon>
        <taxon>Nitrospiraceae</taxon>
        <taxon>Leptospirillum</taxon>
    </lineage>
</organism>
<proteinExistence type="inferred from homology"/>
<dbReference type="GO" id="GO:0051082">
    <property type="term" value="F:unfolded protein binding"/>
    <property type="evidence" value="ECO:0007669"/>
    <property type="project" value="InterPro"/>
</dbReference>
<dbReference type="Pfam" id="PF03938">
    <property type="entry name" value="OmpH"/>
    <property type="match status" value="1"/>
</dbReference>
<feature type="chain" id="PRO_5002964545" evidence="3">
    <location>
        <begin position="30"/>
        <end position="193"/>
    </location>
</feature>
<dbReference type="InterPro" id="IPR024930">
    <property type="entry name" value="Skp_dom_sf"/>
</dbReference>
<protein>
    <submittedName>
        <fullName evidence="4">Putative outer membrane protein (OmpH)</fullName>
    </submittedName>
</protein>
<dbReference type="SMART" id="SM00935">
    <property type="entry name" value="OmpH"/>
    <property type="match status" value="1"/>
</dbReference>
<keyword evidence="5" id="KW-1185">Reference proteome</keyword>
<evidence type="ECO:0000256" key="3">
    <source>
        <dbReference type="SAM" id="SignalP"/>
    </source>
</evidence>
<dbReference type="SUPFAM" id="SSF111384">
    <property type="entry name" value="OmpH-like"/>
    <property type="match status" value="1"/>
</dbReference>
<evidence type="ECO:0000256" key="1">
    <source>
        <dbReference type="ARBA" id="ARBA00009091"/>
    </source>
</evidence>
<evidence type="ECO:0000256" key="2">
    <source>
        <dbReference type="ARBA" id="ARBA00022729"/>
    </source>
</evidence>
<dbReference type="EMBL" id="GG693887">
    <property type="protein sequence ID" value="EES51636.1"/>
    <property type="molecule type" value="Genomic_DNA"/>
</dbReference>
<dbReference type="GO" id="GO:0005829">
    <property type="term" value="C:cytosol"/>
    <property type="evidence" value="ECO:0007669"/>
    <property type="project" value="TreeGrafter"/>
</dbReference>
<keyword evidence="2 3" id="KW-0732">Signal</keyword>
<dbReference type="PANTHER" id="PTHR35089:SF1">
    <property type="entry name" value="CHAPERONE PROTEIN SKP"/>
    <property type="match status" value="1"/>
</dbReference>
<dbReference type="Proteomes" id="UP000009374">
    <property type="component" value="Unassembled WGS sequence"/>
</dbReference>